<accession>A0A7X3FSY7</accession>
<dbReference type="Gene3D" id="3.20.20.70">
    <property type="entry name" value="Aldolase class I"/>
    <property type="match status" value="1"/>
</dbReference>
<dbReference type="SMART" id="SM01130">
    <property type="entry name" value="DHDPS"/>
    <property type="match status" value="1"/>
</dbReference>
<dbReference type="SUPFAM" id="SSF51569">
    <property type="entry name" value="Aldolase"/>
    <property type="match status" value="1"/>
</dbReference>
<evidence type="ECO:0000256" key="1">
    <source>
        <dbReference type="ARBA" id="ARBA00023239"/>
    </source>
</evidence>
<proteinExistence type="predicted"/>
<dbReference type="InterPro" id="IPR002220">
    <property type="entry name" value="DapA-like"/>
</dbReference>
<organism evidence="2 3">
    <name type="scientific">Devosia marina</name>
    <dbReference type="NCBI Taxonomy" id="2683198"/>
    <lineage>
        <taxon>Bacteria</taxon>
        <taxon>Pseudomonadati</taxon>
        <taxon>Pseudomonadota</taxon>
        <taxon>Alphaproteobacteria</taxon>
        <taxon>Hyphomicrobiales</taxon>
        <taxon>Devosiaceae</taxon>
        <taxon>Devosia</taxon>
    </lineage>
</organism>
<reference evidence="2 3" key="1">
    <citation type="submission" date="2019-12" db="EMBL/GenBank/DDBJ databases">
        <title>Devosia maris sp. nov., isolated from the deep seawater.</title>
        <authorList>
            <person name="Liu Y."/>
        </authorList>
    </citation>
    <scope>NUCLEOTIDE SEQUENCE [LARGE SCALE GENOMIC DNA]</scope>
    <source>
        <strain evidence="2 3">L53-10-65</strain>
    </source>
</reference>
<evidence type="ECO:0000313" key="3">
    <source>
        <dbReference type="Proteomes" id="UP000438106"/>
    </source>
</evidence>
<name>A0A7X3FSY7_9HYPH</name>
<keyword evidence="3" id="KW-1185">Reference proteome</keyword>
<dbReference type="Pfam" id="PF00701">
    <property type="entry name" value="DHDPS"/>
    <property type="match status" value="1"/>
</dbReference>
<dbReference type="AlphaFoldDB" id="A0A7X3FSY7"/>
<gene>
    <name evidence="2" type="ORF">GO014_13615</name>
</gene>
<comment type="caution">
    <text evidence="2">The sequence shown here is derived from an EMBL/GenBank/DDBJ whole genome shotgun (WGS) entry which is preliminary data.</text>
</comment>
<protein>
    <submittedName>
        <fullName evidence="2">Dihydrodipicolinate synthase family protein</fullName>
    </submittedName>
</protein>
<dbReference type="PANTHER" id="PTHR12128:SF67">
    <property type="entry name" value="BLR3884 PROTEIN"/>
    <property type="match status" value="1"/>
</dbReference>
<evidence type="ECO:0000313" key="2">
    <source>
        <dbReference type="EMBL" id="MVT00064.1"/>
    </source>
</evidence>
<dbReference type="GO" id="GO:0008840">
    <property type="term" value="F:4-hydroxy-tetrahydrodipicolinate synthase activity"/>
    <property type="evidence" value="ECO:0007669"/>
    <property type="project" value="TreeGrafter"/>
</dbReference>
<dbReference type="Proteomes" id="UP000438106">
    <property type="component" value="Unassembled WGS sequence"/>
</dbReference>
<dbReference type="EMBL" id="WQRF01000004">
    <property type="protein sequence ID" value="MVT00064.1"/>
    <property type="molecule type" value="Genomic_DNA"/>
</dbReference>
<dbReference type="PRINTS" id="PR00146">
    <property type="entry name" value="DHPICSNTHASE"/>
</dbReference>
<dbReference type="InterPro" id="IPR013785">
    <property type="entry name" value="Aldolase_TIM"/>
</dbReference>
<dbReference type="CDD" id="cd00408">
    <property type="entry name" value="DHDPS-like"/>
    <property type="match status" value="1"/>
</dbReference>
<sequence length="359" mass="37634">MMMTVRFLPSGVLLPVKASACFDGRTLQQETTDVNSDVTTDCISVWTSPLRRTFTVANSDLSGIICASVTPVTAQYGIDAGRLAMHCARLLENGCSFVSTFGTTGEGASFSTNEKIAALRALRDAGADMSKQIPSVMTPSSDEAGRLIAEIAALGCRGALVLPPFYYGSATEGGIVAFFDAALAKAGNPDLDILLYNIPQFSRITFTPTLVAKLVDRFGQQIVGVKDSTGRLESGIELAQGFPQLSVFTGDDRVLPHLLAKGGAGMIGGMPNLFASDLRRLYEAPDAASSEALKANAATRIEAVDGNGALLALKATLAALYGDAEWARAMPPLVAISSERAELVFKAIEGTGFAVRPAA</sequence>
<dbReference type="PANTHER" id="PTHR12128">
    <property type="entry name" value="DIHYDRODIPICOLINATE SYNTHASE"/>
    <property type="match status" value="1"/>
</dbReference>
<keyword evidence="1" id="KW-0456">Lyase</keyword>